<dbReference type="AlphaFoldDB" id="A0A0F9G199"/>
<proteinExistence type="predicted"/>
<organism evidence="1">
    <name type="scientific">marine sediment metagenome</name>
    <dbReference type="NCBI Taxonomy" id="412755"/>
    <lineage>
        <taxon>unclassified sequences</taxon>
        <taxon>metagenomes</taxon>
        <taxon>ecological metagenomes</taxon>
    </lineage>
</organism>
<evidence type="ECO:0000313" key="1">
    <source>
        <dbReference type="EMBL" id="KKL63315.1"/>
    </source>
</evidence>
<name>A0A0F9G199_9ZZZZ</name>
<comment type="caution">
    <text evidence="1">The sequence shown here is derived from an EMBL/GenBank/DDBJ whole genome shotgun (WGS) entry which is preliminary data.</text>
</comment>
<dbReference type="EMBL" id="LAZR01028214">
    <property type="protein sequence ID" value="KKL63315.1"/>
    <property type="molecule type" value="Genomic_DNA"/>
</dbReference>
<accession>A0A0F9G199</accession>
<reference evidence="1" key="1">
    <citation type="journal article" date="2015" name="Nature">
        <title>Complex archaea that bridge the gap between prokaryotes and eukaryotes.</title>
        <authorList>
            <person name="Spang A."/>
            <person name="Saw J.H."/>
            <person name="Jorgensen S.L."/>
            <person name="Zaremba-Niedzwiedzka K."/>
            <person name="Martijn J."/>
            <person name="Lind A.E."/>
            <person name="van Eijk R."/>
            <person name="Schleper C."/>
            <person name="Guy L."/>
            <person name="Ettema T.J."/>
        </authorList>
    </citation>
    <scope>NUCLEOTIDE SEQUENCE</scope>
</reference>
<gene>
    <name evidence="1" type="ORF">LCGC14_2176350</name>
</gene>
<protein>
    <submittedName>
        <fullName evidence="1">Uncharacterized protein</fullName>
    </submittedName>
</protein>
<sequence>MPETLKVLGQSAPTAANLTDAYTVPAATSAVVSTITVVNRSATATTFRISVAPAGAADTVAQYLYYDIPIDGNDSFAATIGMTLAATDVVRVYATLATLSFSLFGSEVT</sequence>